<dbReference type="GO" id="GO:0002937">
    <property type="term" value="P:tRNA 4-thiouridine biosynthesis"/>
    <property type="evidence" value="ECO:0007669"/>
    <property type="project" value="TreeGrafter"/>
</dbReference>
<evidence type="ECO:0000256" key="10">
    <source>
        <dbReference type="ARBA" id="ARBA00050570"/>
    </source>
</evidence>
<evidence type="ECO:0000313" key="22">
    <source>
        <dbReference type="Proteomes" id="UP000663505"/>
    </source>
</evidence>
<comment type="catalytic activity">
    <reaction evidence="11 19">
        <text>[ThiS sulfur-carrier protein]-C-terminal Gly-Gly-AMP + S-sulfanyl-L-cysteinyl-[cysteine desulfurase] + AH2 = [ThiS sulfur-carrier protein]-C-terminal-Gly-aminoethanethioate + L-cysteinyl-[cysteine desulfurase] + A + AMP + 2 H(+)</text>
        <dbReference type="Rhea" id="RHEA:43340"/>
        <dbReference type="Rhea" id="RHEA-COMP:12157"/>
        <dbReference type="Rhea" id="RHEA-COMP:12158"/>
        <dbReference type="Rhea" id="RHEA-COMP:12910"/>
        <dbReference type="Rhea" id="RHEA-COMP:19908"/>
        <dbReference type="ChEBI" id="CHEBI:13193"/>
        <dbReference type="ChEBI" id="CHEBI:15378"/>
        <dbReference type="ChEBI" id="CHEBI:17499"/>
        <dbReference type="ChEBI" id="CHEBI:29950"/>
        <dbReference type="ChEBI" id="CHEBI:61963"/>
        <dbReference type="ChEBI" id="CHEBI:90618"/>
        <dbReference type="ChEBI" id="CHEBI:232372"/>
        <dbReference type="ChEBI" id="CHEBI:456215"/>
    </reaction>
</comment>
<dbReference type="SMART" id="SM00981">
    <property type="entry name" value="THUMP"/>
    <property type="match status" value="1"/>
</dbReference>
<evidence type="ECO:0000256" key="7">
    <source>
        <dbReference type="ARBA" id="ARBA00022840"/>
    </source>
</evidence>
<dbReference type="InterPro" id="IPR014729">
    <property type="entry name" value="Rossmann-like_a/b/a_fold"/>
</dbReference>
<dbReference type="InterPro" id="IPR004114">
    <property type="entry name" value="THUMP_dom"/>
</dbReference>
<keyword evidence="3 19" id="KW-0963">Cytoplasm</keyword>
<evidence type="ECO:0000256" key="11">
    <source>
        <dbReference type="ARBA" id="ARBA00052330"/>
    </source>
</evidence>
<dbReference type="InterPro" id="IPR020536">
    <property type="entry name" value="ThiI_AANH"/>
</dbReference>
<evidence type="ECO:0000256" key="5">
    <source>
        <dbReference type="ARBA" id="ARBA00022679"/>
    </source>
</evidence>
<dbReference type="PANTHER" id="PTHR43209">
    <property type="entry name" value="TRNA SULFURTRANSFERASE"/>
    <property type="match status" value="1"/>
</dbReference>
<evidence type="ECO:0000256" key="9">
    <source>
        <dbReference type="ARBA" id="ARBA00022977"/>
    </source>
</evidence>
<evidence type="ECO:0000259" key="20">
    <source>
        <dbReference type="PROSITE" id="PS51165"/>
    </source>
</evidence>
<dbReference type="EC" id="2.8.1.4" evidence="14 19"/>
<name>A0A9X7W320_9BACL</name>
<evidence type="ECO:0000256" key="18">
    <source>
        <dbReference type="ARBA" id="ARBA00080570"/>
    </source>
</evidence>
<evidence type="ECO:0000256" key="4">
    <source>
        <dbReference type="ARBA" id="ARBA00022555"/>
    </source>
</evidence>
<keyword evidence="22" id="KW-1185">Reference proteome</keyword>
<protein>
    <recommendedName>
        <fullName evidence="15 19">Probable tRNA sulfurtransferase</fullName>
        <ecNumber evidence="14 19">2.8.1.4</ecNumber>
    </recommendedName>
    <alternativeName>
        <fullName evidence="16 19">Sulfur carrier protein ThiS sulfurtransferase</fullName>
    </alternativeName>
    <alternativeName>
        <fullName evidence="17 19">Thiamine biosynthesis protein ThiI</fullName>
    </alternativeName>
    <alternativeName>
        <fullName evidence="18 19">tRNA 4-thiouridine synthase</fullName>
    </alternativeName>
</protein>
<dbReference type="InterPro" id="IPR003720">
    <property type="entry name" value="tRNA_STrfase"/>
</dbReference>
<evidence type="ECO:0000256" key="15">
    <source>
        <dbReference type="ARBA" id="ARBA00071867"/>
    </source>
</evidence>
<dbReference type="PROSITE" id="PS51165">
    <property type="entry name" value="THUMP"/>
    <property type="match status" value="1"/>
</dbReference>
<dbReference type="GO" id="GO:0000049">
    <property type="term" value="F:tRNA binding"/>
    <property type="evidence" value="ECO:0007669"/>
    <property type="project" value="UniProtKB-UniRule"/>
</dbReference>
<dbReference type="CDD" id="cd01712">
    <property type="entry name" value="PPase_ThiI"/>
    <property type="match status" value="1"/>
</dbReference>
<comment type="function">
    <text evidence="12 19">Catalyzes the ATP-dependent transfer of a sulfur to tRNA to produce 4-thiouridine in position 8 of tRNAs, which functions as a near-UV photosensor. Also catalyzes the transfer of sulfur to the sulfur carrier protein ThiS, forming ThiS-thiocarboxylate. This is a step in the synthesis of thiazole, in the thiamine biosynthesis pathway. The sulfur is donated as persulfide by IscS.</text>
</comment>
<feature type="binding site" evidence="19">
    <location>
        <begin position="183"/>
        <end position="184"/>
    </location>
    <ligand>
        <name>ATP</name>
        <dbReference type="ChEBI" id="CHEBI:30616"/>
    </ligand>
</feature>
<feature type="binding site" evidence="19">
    <location>
        <position position="265"/>
    </location>
    <ligand>
        <name>ATP</name>
        <dbReference type="ChEBI" id="CHEBI:30616"/>
    </ligand>
</feature>
<dbReference type="GO" id="GO:0004810">
    <property type="term" value="F:CCA tRNA nucleotidyltransferase activity"/>
    <property type="evidence" value="ECO:0007669"/>
    <property type="project" value="InterPro"/>
</dbReference>
<comment type="pathway">
    <text evidence="2 19">Cofactor biosynthesis; thiamine diphosphate biosynthesis.</text>
</comment>
<dbReference type="GO" id="GO:0052837">
    <property type="term" value="P:thiazole biosynthetic process"/>
    <property type="evidence" value="ECO:0007669"/>
    <property type="project" value="TreeGrafter"/>
</dbReference>
<dbReference type="GO" id="GO:0005829">
    <property type="term" value="C:cytosol"/>
    <property type="evidence" value="ECO:0007669"/>
    <property type="project" value="TreeGrafter"/>
</dbReference>
<dbReference type="FunFam" id="3.40.50.620:FF:000053">
    <property type="entry name" value="Probable tRNA sulfurtransferase"/>
    <property type="match status" value="1"/>
</dbReference>
<dbReference type="SUPFAM" id="SSF143437">
    <property type="entry name" value="THUMP domain-like"/>
    <property type="match status" value="1"/>
</dbReference>
<dbReference type="GO" id="GO:0009228">
    <property type="term" value="P:thiamine biosynthetic process"/>
    <property type="evidence" value="ECO:0007669"/>
    <property type="project" value="UniProtKB-KW"/>
</dbReference>
<dbReference type="Pfam" id="PF02926">
    <property type="entry name" value="THUMP"/>
    <property type="match status" value="1"/>
</dbReference>
<dbReference type="Pfam" id="PF22025">
    <property type="entry name" value="ThiI_fer"/>
    <property type="match status" value="1"/>
</dbReference>
<evidence type="ECO:0000256" key="19">
    <source>
        <dbReference type="HAMAP-Rule" id="MF_00021"/>
    </source>
</evidence>
<dbReference type="InterPro" id="IPR049961">
    <property type="entry name" value="ThiI_N"/>
</dbReference>
<dbReference type="NCBIfam" id="TIGR00342">
    <property type="entry name" value="tRNA uracil 4-sulfurtransferase ThiI"/>
    <property type="match status" value="1"/>
</dbReference>
<dbReference type="RefSeq" id="WP_206658765.1">
    <property type="nucleotide sequence ID" value="NZ_CP071182.1"/>
</dbReference>
<evidence type="ECO:0000256" key="14">
    <source>
        <dbReference type="ARBA" id="ARBA00066827"/>
    </source>
</evidence>
<dbReference type="Pfam" id="PF02568">
    <property type="entry name" value="ThiI"/>
    <property type="match status" value="1"/>
</dbReference>
<comment type="catalytic activity">
    <reaction evidence="10 19">
        <text>[ThiI sulfur-carrier protein]-S-sulfanyl-L-cysteine + a uridine in tRNA + 2 reduced [2Fe-2S]-[ferredoxin] + ATP + H(+) = [ThiI sulfur-carrier protein]-L-cysteine + a 4-thiouridine in tRNA + 2 oxidized [2Fe-2S]-[ferredoxin] + AMP + diphosphate</text>
        <dbReference type="Rhea" id="RHEA:24176"/>
        <dbReference type="Rhea" id="RHEA-COMP:10000"/>
        <dbReference type="Rhea" id="RHEA-COMP:10001"/>
        <dbReference type="Rhea" id="RHEA-COMP:13337"/>
        <dbReference type="Rhea" id="RHEA-COMP:13338"/>
        <dbReference type="Rhea" id="RHEA-COMP:13339"/>
        <dbReference type="Rhea" id="RHEA-COMP:13340"/>
        <dbReference type="ChEBI" id="CHEBI:15378"/>
        <dbReference type="ChEBI" id="CHEBI:29950"/>
        <dbReference type="ChEBI" id="CHEBI:30616"/>
        <dbReference type="ChEBI" id="CHEBI:33019"/>
        <dbReference type="ChEBI" id="CHEBI:33737"/>
        <dbReference type="ChEBI" id="CHEBI:33738"/>
        <dbReference type="ChEBI" id="CHEBI:61963"/>
        <dbReference type="ChEBI" id="CHEBI:65315"/>
        <dbReference type="ChEBI" id="CHEBI:136798"/>
        <dbReference type="ChEBI" id="CHEBI:456215"/>
        <dbReference type="EC" id="2.8.1.4"/>
    </reaction>
</comment>
<dbReference type="GO" id="GO:0005524">
    <property type="term" value="F:ATP binding"/>
    <property type="evidence" value="ECO:0007669"/>
    <property type="project" value="UniProtKB-UniRule"/>
</dbReference>
<dbReference type="EMBL" id="CP071182">
    <property type="protein sequence ID" value="QSO49454.1"/>
    <property type="molecule type" value="Genomic_DNA"/>
</dbReference>
<dbReference type="CDD" id="cd11716">
    <property type="entry name" value="THUMP_ThiI"/>
    <property type="match status" value="1"/>
</dbReference>
<keyword evidence="7 19" id="KW-0067">ATP-binding</keyword>
<evidence type="ECO:0000256" key="17">
    <source>
        <dbReference type="ARBA" id="ARBA00077849"/>
    </source>
</evidence>
<gene>
    <name evidence="19 21" type="primary">thiI</name>
    <name evidence="21" type="ORF">JZ786_11425</name>
</gene>
<proteinExistence type="inferred from homology"/>
<dbReference type="AlphaFoldDB" id="A0A9X7W320"/>
<evidence type="ECO:0000256" key="8">
    <source>
        <dbReference type="ARBA" id="ARBA00022884"/>
    </source>
</evidence>
<dbReference type="GO" id="GO:0140741">
    <property type="term" value="F:tRNA-uracil-4 sulfurtransferase activity"/>
    <property type="evidence" value="ECO:0007669"/>
    <property type="project" value="UniProtKB-EC"/>
</dbReference>
<dbReference type="Proteomes" id="UP000663505">
    <property type="component" value="Chromosome"/>
</dbReference>
<evidence type="ECO:0000313" key="21">
    <source>
        <dbReference type="EMBL" id="QSO49454.1"/>
    </source>
</evidence>
<feature type="binding site" evidence="19">
    <location>
        <position position="287"/>
    </location>
    <ligand>
        <name>ATP</name>
        <dbReference type="ChEBI" id="CHEBI:30616"/>
    </ligand>
</feature>
<evidence type="ECO:0000256" key="3">
    <source>
        <dbReference type="ARBA" id="ARBA00022490"/>
    </source>
</evidence>
<evidence type="ECO:0000256" key="12">
    <source>
        <dbReference type="ARBA" id="ARBA00058382"/>
    </source>
</evidence>
<feature type="domain" description="THUMP" evidence="20">
    <location>
        <begin position="59"/>
        <end position="165"/>
    </location>
</feature>
<evidence type="ECO:0000256" key="6">
    <source>
        <dbReference type="ARBA" id="ARBA00022741"/>
    </source>
</evidence>
<dbReference type="Gene3D" id="3.40.50.620">
    <property type="entry name" value="HUPs"/>
    <property type="match status" value="1"/>
</dbReference>
<evidence type="ECO:0000256" key="16">
    <source>
        <dbReference type="ARBA" id="ARBA00075337"/>
    </source>
</evidence>
<keyword evidence="8 19" id="KW-0694">RNA-binding</keyword>
<dbReference type="GO" id="GO:0009229">
    <property type="term" value="P:thiamine diphosphate biosynthetic process"/>
    <property type="evidence" value="ECO:0007669"/>
    <property type="project" value="UniProtKB-UniRule"/>
</dbReference>
<keyword evidence="6 19" id="KW-0547">Nucleotide-binding</keyword>
<organism evidence="21 22">
    <name type="scientific">Alicyclobacillus mengziensis</name>
    <dbReference type="NCBI Taxonomy" id="2931921"/>
    <lineage>
        <taxon>Bacteria</taxon>
        <taxon>Bacillati</taxon>
        <taxon>Bacillota</taxon>
        <taxon>Bacilli</taxon>
        <taxon>Bacillales</taxon>
        <taxon>Alicyclobacillaceae</taxon>
        <taxon>Alicyclobacillus</taxon>
    </lineage>
</organism>
<keyword evidence="5 19" id="KW-0808">Transferase</keyword>
<dbReference type="SUPFAM" id="SSF52402">
    <property type="entry name" value="Adenine nucleotide alpha hydrolases-like"/>
    <property type="match status" value="1"/>
</dbReference>
<dbReference type="KEGG" id="afx:JZ786_11425"/>
<comment type="subcellular location">
    <subcellularLocation>
        <location evidence="1 19">Cytoplasm</location>
    </subcellularLocation>
</comment>
<evidence type="ECO:0000256" key="1">
    <source>
        <dbReference type="ARBA" id="ARBA00004496"/>
    </source>
</evidence>
<sequence>MIEQMIIRYGEISLKGKNRSEFEQRLLNNLRRAVADMPSVRLHKAGGRILADVGGADLEVVERRLASVFGVVSLSPVEVCPLTLEDMALAAVSILNSEHEGRKATFKIEVKRTNKRFPLNSLEVAAEVGGRVLDALDNLTVDVHHPDSTIFVEVRDDGGYVYGTKLPAVGGLPVGSAGRVGLLLSGGIDSPVAGWLSLKRGVELEAIHFHSFPFTSQRALDKVETLAQILANWAGRVRLHTVYFTDVQTEIRKHCPESLGITIMRRMMVRIAEQIARERKLLSLVTGESLGQVASQTLESIRTINAVTNLPILRPLITEDKVDIMKRARQIGTYETSILPYEDCCTIFVPKSPRTRPRVEEAEEAEANLDVPNLVKEAVRRTTQKTFVAEEFVESVLPMV</sequence>
<dbReference type="InterPro" id="IPR049962">
    <property type="entry name" value="THUMP_ThiI"/>
</dbReference>
<keyword evidence="9 19" id="KW-0784">Thiamine biosynthesis</keyword>
<dbReference type="InterPro" id="IPR054173">
    <property type="entry name" value="ThiI_fer"/>
</dbReference>
<evidence type="ECO:0000256" key="13">
    <source>
        <dbReference type="ARBA" id="ARBA00061472"/>
    </source>
</evidence>
<reference evidence="21 22" key="1">
    <citation type="submission" date="2021-02" db="EMBL/GenBank/DDBJ databases">
        <title>Alicyclobacillus curvatus sp. nov. and Alicyclobacillus mengziensis sp. nov., two acidophilic bacteria isolated from acid mine drainage.</title>
        <authorList>
            <person name="Huang Y."/>
        </authorList>
    </citation>
    <scope>NUCLEOTIDE SEQUENCE [LARGE SCALE GENOMIC DNA]</scope>
    <source>
        <strain evidence="21 22">S30H14</strain>
    </source>
</reference>
<keyword evidence="4 19" id="KW-0820">tRNA-binding</keyword>
<dbReference type="HAMAP" id="MF_00021">
    <property type="entry name" value="ThiI"/>
    <property type="match status" value="1"/>
</dbReference>
<accession>A0A9X7W320</accession>
<dbReference type="Gene3D" id="3.30.2130.30">
    <property type="match status" value="1"/>
</dbReference>
<feature type="binding site" evidence="19">
    <location>
        <begin position="208"/>
        <end position="209"/>
    </location>
    <ligand>
        <name>ATP</name>
        <dbReference type="ChEBI" id="CHEBI:30616"/>
    </ligand>
</feature>
<evidence type="ECO:0000256" key="2">
    <source>
        <dbReference type="ARBA" id="ARBA00004948"/>
    </source>
</evidence>
<dbReference type="InterPro" id="IPR050102">
    <property type="entry name" value="tRNA_sulfurtransferase_ThiI"/>
</dbReference>
<dbReference type="PANTHER" id="PTHR43209:SF1">
    <property type="entry name" value="TRNA SULFURTRANSFERASE"/>
    <property type="match status" value="1"/>
</dbReference>
<feature type="binding site" evidence="19">
    <location>
        <position position="296"/>
    </location>
    <ligand>
        <name>ATP</name>
        <dbReference type="ChEBI" id="CHEBI:30616"/>
    </ligand>
</feature>
<comment type="similarity">
    <text evidence="13 19">Belongs to the ThiI family.</text>
</comment>